<gene>
    <name evidence="2" type="ORF">ACFSVL_22965</name>
</gene>
<dbReference type="GO" id="GO:0016491">
    <property type="term" value="F:oxidoreductase activity"/>
    <property type="evidence" value="ECO:0007669"/>
    <property type="project" value="UniProtKB-KW"/>
</dbReference>
<accession>A0ABW5HBY5</accession>
<reference evidence="3" key="1">
    <citation type="journal article" date="2019" name="Int. J. Syst. Evol. Microbiol.">
        <title>The Global Catalogue of Microorganisms (GCM) 10K type strain sequencing project: providing services to taxonomists for standard genome sequencing and annotation.</title>
        <authorList>
            <consortium name="The Broad Institute Genomics Platform"/>
            <consortium name="The Broad Institute Genome Sequencing Center for Infectious Disease"/>
            <person name="Wu L."/>
            <person name="Ma J."/>
        </authorList>
    </citation>
    <scope>NUCLEOTIDE SEQUENCE [LARGE SCALE GENOMIC DNA]</scope>
    <source>
        <strain evidence="3">CGMCC 4.7641</strain>
    </source>
</reference>
<dbReference type="InterPro" id="IPR020843">
    <property type="entry name" value="ER"/>
</dbReference>
<dbReference type="InterPro" id="IPR052733">
    <property type="entry name" value="Chloroplast_QOR"/>
</dbReference>
<dbReference type="PANTHER" id="PTHR44013:SF1">
    <property type="entry name" value="ZINC-TYPE ALCOHOL DEHYDROGENASE-LIKE PROTEIN C16A3.02C"/>
    <property type="match status" value="1"/>
</dbReference>
<name>A0ABW5HBY5_9PSEU</name>
<dbReference type="InterPro" id="IPR036291">
    <property type="entry name" value="NAD(P)-bd_dom_sf"/>
</dbReference>
<organism evidence="2 3">
    <name type="scientific">Amycolatopsis silviterrae</name>
    <dbReference type="NCBI Taxonomy" id="1656914"/>
    <lineage>
        <taxon>Bacteria</taxon>
        <taxon>Bacillati</taxon>
        <taxon>Actinomycetota</taxon>
        <taxon>Actinomycetes</taxon>
        <taxon>Pseudonocardiales</taxon>
        <taxon>Pseudonocardiaceae</taxon>
        <taxon>Amycolatopsis</taxon>
    </lineage>
</organism>
<dbReference type="EMBL" id="JBHUKS010000016">
    <property type="protein sequence ID" value="MFD2470267.1"/>
    <property type="molecule type" value="Genomic_DNA"/>
</dbReference>
<dbReference type="Gene3D" id="3.40.50.720">
    <property type="entry name" value="NAD(P)-binding Rossmann-like Domain"/>
    <property type="match status" value="1"/>
</dbReference>
<dbReference type="Proteomes" id="UP001597483">
    <property type="component" value="Unassembled WGS sequence"/>
</dbReference>
<dbReference type="SMART" id="SM00829">
    <property type="entry name" value="PKS_ER"/>
    <property type="match status" value="1"/>
</dbReference>
<feature type="domain" description="Enoyl reductase (ER)" evidence="1">
    <location>
        <begin position="10"/>
        <end position="309"/>
    </location>
</feature>
<dbReference type="Gene3D" id="3.90.180.10">
    <property type="entry name" value="Medium-chain alcohol dehydrogenases, catalytic domain"/>
    <property type="match status" value="1"/>
</dbReference>
<sequence>MKAVRYHRYGGADVLVYEEAERPAPGEGQVLVEVAGTTFNPADIGIRAGALREVFPVEFPHIPGIDVAGTIAEVGGGVDEWRVGDAVVAFLPMNADGAAADYVVAPSDALAAAPRTVELADAAALPVGGLTAWQALFDLAGLREGQTILVNGAGGAVGGYAVQLAHQAGARVTATASHRHEARLREEGADRVIGYLDFDNGVLAAEGAPFDVVVNLVPTTPEETAALAGLVSDGGALVSTTTPPPENPGRGIRTERVFVLSKADQLAELVARVDRGELRIDVADRRPMAELPAVHDEAAAGRLAGKTVLTPA</sequence>
<dbReference type="PANTHER" id="PTHR44013">
    <property type="entry name" value="ZINC-TYPE ALCOHOL DEHYDROGENASE-LIKE PROTEIN C16A3.02C"/>
    <property type="match status" value="1"/>
</dbReference>
<dbReference type="EC" id="1.-.-.-" evidence="2"/>
<proteinExistence type="predicted"/>
<dbReference type="InterPro" id="IPR011032">
    <property type="entry name" value="GroES-like_sf"/>
</dbReference>
<dbReference type="SUPFAM" id="SSF51735">
    <property type="entry name" value="NAD(P)-binding Rossmann-fold domains"/>
    <property type="match status" value="1"/>
</dbReference>
<dbReference type="SUPFAM" id="SSF50129">
    <property type="entry name" value="GroES-like"/>
    <property type="match status" value="1"/>
</dbReference>
<evidence type="ECO:0000259" key="1">
    <source>
        <dbReference type="SMART" id="SM00829"/>
    </source>
</evidence>
<dbReference type="Pfam" id="PF13602">
    <property type="entry name" value="ADH_zinc_N_2"/>
    <property type="match status" value="1"/>
</dbReference>
<protein>
    <submittedName>
        <fullName evidence="2">NADP-dependent oxidoreductase</fullName>
        <ecNumber evidence="2">1.-.-.-</ecNumber>
    </submittedName>
</protein>
<keyword evidence="2" id="KW-0560">Oxidoreductase</keyword>
<dbReference type="RefSeq" id="WP_378307361.1">
    <property type="nucleotide sequence ID" value="NZ_JBHUKS010000016.1"/>
</dbReference>
<evidence type="ECO:0000313" key="3">
    <source>
        <dbReference type="Proteomes" id="UP001597483"/>
    </source>
</evidence>
<comment type="caution">
    <text evidence="2">The sequence shown here is derived from an EMBL/GenBank/DDBJ whole genome shotgun (WGS) entry which is preliminary data.</text>
</comment>
<dbReference type="InterPro" id="IPR013154">
    <property type="entry name" value="ADH-like_N"/>
</dbReference>
<dbReference type="CDD" id="cd05289">
    <property type="entry name" value="MDR_like_2"/>
    <property type="match status" value="1"/>
</dbReference>
<evidence type="ECO:0000313" key="2">
    <source>
        <dbReference type="EMBL" id="MFD2470267.1"/>
    </source>
</evidence>
<dbReference type="Pfam" id="PF08240">
    <property type="entry name" value="ADH_N"/>
    <property type="match status" value="1"/>
</dbReference>
<keyword evidence="3" id="KW-1185">Reference proteome</keyword>